<organism evidence="1 2">
    <name type="scientific">Desulforapulum autotrophicum (strain ATCC 43914 / DSM 3382 / VKM B-1955 / HRM2)</name>
    <name type="common">Desulfobacterium autotrophicum</name>
    <dbReference type="NCBI Taxonomy" id="177437"/>
    <lineage>
        <taxon>Bacteria</taxon>
        <taxon>Pseudomonadati</taxon>
        <taxon>Thermodesulfobacteriota</taxon>
        <taxon>Desulfobacteria</taxon>
        <taxon>Desulfobacterales</taxon>
        <taxon>Desulfobacteraceae</taxon>
        <taxon>Desulforapulum</taxon>
    </lineage>
</organism>
<dbReference type="Proteomes" id="UP000000442">
    <property type="component" value="Chromosome"/>
</dbReference>
<evidence type="ECO:0000313" key="1">
    <source>
        <dbReference type="EMBL" id="ACN17071.1"/>
    </source>
</evidence>
<name>C0QC54_DESAH</name>
<evidence type="ECO:0008006" key="3">
    <source>
        <dbReference type="Google" id="ProtNLM"/>
    </source>
</evidence>
<proteinExistence type="predicted"/>
<dbReference type="STRING" id="177437.HRM2_40130"/>
<reference evidence="1 2" key="1">
    <citation type="journal article" date="2009" name="Environ. Microbiol.">
        <title>Genome sequence of Desulfobacterium autotrophicum HRM2, a marine sulfate reducer oxidizing organic carbon completely to carbon dioxide.</title>
        <authorList>
            <person name="Strittmatter A.W."/>
            <person name="Liesegang H."/>
            <person name="Rabus R."/>
            <person name="Decker I."/>
            <person name="Amann J."/>
            <person name="Andres S."/>
            <person name="Henne A."/>
            <person name="Fricke W.F."/>
            <person name="Martinez-Arias R."/>
            <person name="Bartels D."/>
            <person name="Goesmann A."/>
            <person name="Krause L."/>
            <person name="Puehler A."/>
            <person name="Klenk H.P."/>
            <person name="Richter M."/>
            <person name="Schuler M."/>
            <person name="Gloeckner F.O."/>
            <person name="Meyerdierks A."/>
            <person name="Gottschalk G."/>
            <person name="Amann R."/>
        </authorList>
    </citation>
    <scope>NUCLEOTIDE SEQUENCE [LARGE SCALE GENOMIC DNA]</scope>
    <source>
        <strain evidence="2">ATCC 43914 / DSM 3382 / HRM2</strain>
    </source>
</reference>
<dbReference type="InterPro" id="IPR053841">
    <property type="entry name" value="MksE"/>
</dbReference>
<protein>
    <recommendedName>
        <fullName evidence="3">DUF4194 domain-containing protein</fullName>
    </recommendedName>
</protein>
<evidence type="ECO:0000313" key="2">
    <source>
        <dbReference type="Proteomes" id="UP000000442"/>
    </source>
</evidence>
<dbReference type="HOGENOM" id="CLU_1419418_0_0_7"/>
<dbReference type="KEGG" id="dat:HRM2_40130"/>
<sequence>MPETDTPQTQPRLTRELFHHFSMGYHLCIDDGDLFTELTTHETYYRGLFNTLGFNLCDGASGIYYFEPGPEKISINRVSKKFTVFMAILYDFLADQGKDPVSAIIEQRFVVPELPHLQFDPYRKVLEQVGINEEADLLRTVQQLQKYGFLDMKDNYLIMFKRSVSRFTTLFSEVVEPLKTEPGQGDDFDDR</sequence>
<dbReference type="EMBL" id="CP001087">
    <property type="protein sequence ID" value="ACN17071.1"/>
    <property type="molecule type" value="Genomic_DNA"/>
</dbReference>
<dbReference type="AlphaFoldDB" id="C0QC54"/>
<dbReference type="eggNOG" id="ENOG5031A1X">
    <property type="taxonomic scope" value="Bacteria"/>
</dbReference>
<dbReference type="Pfam" id="PF21980">
    <property type="entry name" value="MksE"/>
    <property type="match status" value="1"/>
</dbReference>
<accession>C0QC54</accession>
<keyword evidence="2" id="KW-1185">Reference proteome</keyword>
<dbReference type="OrthoDB" id="5567958at2"/>
<gene>
    <name evidence="1" type="ordered locus">HRM2_40130</name>
</gene>
<dbReference type="RefSeq" id="WP_015905805.1">
    <property type="nucleotide sequence ID" value="NC_012108.1"/>
</dbReference>